<feature type="domain" description="IstB-like ATP-binding" evidence="2">
    <location>
        <begin position="93"/>
        <end position="207"/>
    </location>
</feature>
<dbReference type="GO" id="GO:0006260">
    <property type="term" value="P:DNA replication"/>
    <property type="evidence" value="ECO:0007669"/>
    <property type="project" value="TreeGrafter"/>
</dbReference>
<dbReference type="InterPro" id="IPR002611">
    <property type="entry name" value="IstB_ATP-bd"/>
</dbReference>
<dbReference type="PANTHER" id="PTHR30050">
    <property type="entry name" value="CHROMOSOMAL REPLICATION INITIATOR PROTEIN DNAA"/>
    <property type="match status" value="1"/>
</dbReference>
<accession>A0A6J4S998</accession>
<sequence length="277" mass="30577">MTSCPDNRCDGSGFLYEEARRVARPCSCRPSRLARRKAAAVAGRIPRRFRDTSLDREPLVSIERVNPHVVREVRRYVDAIGERLDEGRGMWFRGDVGTGKTSLAMIVSKAAMEADRTVAIYSLPRLLAMMRETYDDSVEMSLNGLIDRLCAVDLLHIDDVGAEQTSPWVLEQLYSIVNTRYEDGRAIVLTTNLEDAPLRAQIGDRTVSRLYEVCGDPLPVYGPDRRLEAHIRMPEAPAAGEPAAWTPGAAGDADADVRDASPFAYGVAPARPHRPAA</sequence>
<organism evidence="3">
    <name type="scientific">uncultured Solirubrobacteraceae bacterium</name>
    <dbReference type="NCBI Taxonomy" id="1162706"/>
    <lineage>
        <taxon>Bacteria</taxon>
        <taxon>Bacillati</taxon>
        <taxon>Actinomycetota</taxon>
        <taxon>Thermoleophilia</taxon>
        <taxon>Solirubrobacterales</taxon>
        <taxon>Solirubrobacteraceae</taxon>
        <taxon>environmental samples</taxon>
    </lineage>
</organism>
<name>A0A6J4S998_9ACTN</name>
<evidence type="ECO:0000259" key="2">
    <source>
        <dbReference type="Pfam" id="PF01695"/>
    </source>
</evidence>
<gene>
    <name evidence="3" type="ORF">AVDCRST_MAG69-1201</name>
</gene>
<dbReference type="PANTHER" id="PTHR30050:SF4">
    <property type="entry name" value="ATP-BINDING PROTEIN RV3427C IN INSERTION SEQUENCE-RELATED"/>
    <property type="match status" value="1"/>
</dbReference>
<dbReference type="Gene3D" id="3.40.50.300">
    <property type="entry name" value="P-loop containing nucleotide triphosphate hydrolases"/>
    <property type="match status" value="1"/>
</dbReference>
<protein>
    <recommendedName>
        <fullName evidence="2">IstB-like ATP-binding domain-containing protein</fullName>
    </recommendedName>
</protein>
<feature type="region of interest" description="Disordered" evidence="1">
    <location>
        <begin position="237"/>
        <end position="256"/>
    </location>
</feature>
<proteinExistence type="predicted"/>
<reference evidence="3" key="1">
    <citation type="submission" date="2020-02" db="EMBL/GenBank/DDBJ databases">
        <authorList>
            <person name="Meier V. D."/>
        </authorList>
    </citation>
    <scope>NUCLEOTIDE SEQUENCE</scope>
    <source>
        <strain evidence="3">AVDCRST_MAG69</strain>
    </source>
</reference>
<dbReference type="InterPro" id="IPR027417">
    <property type="entry name" value="P-loop_NTPase"/>
</dbReference>
<evidence type="ECO:0000313" key="3">
    <source>
        <dbReference type="EMBL" id="CAA9488534.1"/>
    </source>
</evidence>
<evidence type="ECO:0000256" key="1">
    <source>
        <dbReference type="SAM" id="MobiDB-lite"/>
    </source>
</evidence>
<dbReference type="GO" id="GO:0005524">
    <property type="term" value="F:ATP binding"/>
    <property type="evidence" value="ECO:0007669"/>
    <property type="project" value="InterPro"/>
</dbReference>
<dbReference type="CDD" id="cd00009">
    <property type="entry name" value="AAA"/>
    <property type="match status" value="1"/>
</dbReference>
<dbReference type="EMBL" id="CADCVP010000132">
    <property type="protein sequence ID" value="CAA9488534.1"/>
    <property type="molecule type" value="Genomic_DNA"/>
</dbReference>
<feature type="compositionally biased region" description="Low complexity" evidence="1">
    <location>
        <begin position="237"/>
        <end position="252"/>
    </location>
</feature>
<dbReference type="Pfam" id="PF01695">
    <property type="entry name" value="IstB_IS21"/>
    <property type="match status" value="1"/>
</dbReference>
<dbReference type="SUPFAM" id="SSF52540">
    <property type="entry name" value="P-loop containing nucleoside triphosphate hydrolases"/>
    <property type="match status" value="1"/>
</dbReference>
<dbReference type="AlphaFoldDB" id="A0A6J4S998"/>